<keyword evidence="1" id="KW-0175">Coiled coil</keyword>
<dbReference type="Proteomes" id="UP000008315">
    <property type="component" value="Chromosome"/>
</dbReference>
<accession>G4SZZ0</accession>
<name>G4SZZ0_META2</name>
<evidence type="ECO:0000313" key="3">
    <source>
        <dbReference type="EMBL" id="CCE22278.1"/>
    </source>
</evidence>
<keyword evidence="2" id="KW-0472">Membrane</keyword>
<keyword evidence="2" id="KW-1133">Transmembrane helix</keyword>
<feature type="coiled-coil region" evidence="1">
    <location>
        <begin position="396"/>
        <end position="453"/>
    </location>
</feature>
<keyword evidence="2" id="KW-0812">Transmembrane</keyword>
<dbReference type="HOGENOM" id="CLU_533095_0_0_6"/>
<protein>
    <submittedName>
        <fullName evidence="3">Uncharacterized protein</fullName>
    </submittedName>
</protein>
<dbReference type="InterPro" id="IPR027417">
    <property type="entry name" value="P-loop_NTPase"/>
</dbReference>
<dbReference type="EMBL" id="FO082060">
    <property type="protein sequence ID" value="CCE22278.1"/>
    <property type="molecule type" value="Genomic_DNA"/>
</dbReference>
<dbReference type="KEGG" id="mah:MEALZ_0583"/>
<dbReference type="STRING" id="1091494.MEALZ_0583"/>
<reference evidence="4" key="1">
    <citation type="journal article" date="2012" name="J. Bacteriol.">
        <title>Genome sequence of the haloalkaliphilic methanotrophic bacterium Methylomicrobium alcaliphilum 20Z.</title>
        <authorList>
            <person name="Vuilleumier S."/>
            <person name="Khmelenina V.N."/>
            <person name="Bringel F."/>
            <person name="Reshetnikov A.S."/>
            <person name="Lajus A."/>
            <person name="Mangenot S."/>
            <person name="Rouy Z."/>
            <person name="Op den Camp H.J."/>
            <person name="Jetten M.S."/>
            <person name="Dispirito A.A."/>
            <person name="Dunfield P."/>
            <person name="Klotz M.G."/>
            <person name="Semrau J.D."/>
            <person name="Stein L.Y."/>
            <person name="Barbe V."/>
            <person name="Medigue C."/>
            <person name="Trotsenko Y.A."/>
            <person name="Kalyuzhnaya M.G."/>
        </authorList>
    </citation>
    <scope>NUCLEOTIDE SEQUENCE [LARGE SCALE GENOMIC DNA]</scope>
    <source>
        <strain evidence="4">DSM 19304 / NCIMB 14124 / VKM B-2133 / 20Z</strain>
    </source>
</reference>
<keyword evidence="4" id="KW-1185">Reference proteome</keyword>
<feature type="transmembrane region" description="Helical" evidence="2">
    <location>
        <begin position="337"/>
        <end position="358"/>
    </location>
</feature>
<sequence>MTTGSGVQKQLTIRVKLMTKKTPGKQLLNIEKHFVDNNPVLLDAAKVFHELDQLEFDLGLIGADETTASQHSWWPIISVIGGSSQASSRFINQYLNANQSLAGIQSSNHKFTVLQHNSQNHAVTLPGAALDLDHRLPFYRISRKLEREIRGEGNNVNAYLELKTVNNERLRGKLIIESPNFGIEAPVNPITKLLTRHIVEISDLVLVFCDVFDSELHSLTGLSQSIAEQQDSNKFVYIIDHAAANAEVIKSWQKRLAELGIKTGQFVVLSSQANLADPRNKESMGIIDERIENLNHYRSYRILQALEQNIRDVGAVVIPEVKQAIELWKERAHFSSLLILGSIVMLMLFAEIQMGFFAILFDPIVGPLTLVGLIAFMAPLHIAISKLQAKLIIGRLEERQKELHLLENLAELFEKSLTNTHMLLPINTPVGWNKKTKLRLAKLSEKAKELVIELNDGFNVYEDRSDNVSKILESESPDA</sequence>
<dbReference type="Gene3D" id="3.40.50.300">
    <property type="entry name" value="P-loop containing nucleotide triphosphate hydrolases"/>
    <property type="match status" value="1"/>
</dbReference>
<feature type="transmembrane region" description="Helical" evidence="2">
    <location>
        <begin position="364"/>
        <end position="384"/>
    </location>
</feature>
<proteinExistence type="predicted"/>
<gene>
    <name evidence="3" type="ordered locus">MEALZ_0583</name>
</gene>
<organism evidence="3 4">
    <name type="scientific">Methylotuvimicrobium alcaliphilum (strain DSM 19304 / NCIMB 14124 / VKM B-2133 / 20Z)</name>
    <name type="common">Methylomicrobium alcaliphilum</name>
    <dbReference type="NCBI Taxonomy" id="1091494"/>
    <lineage>
        <taxon>Bacteria</taxon>
        <taxon>Pseudomonadati</taxon>
        <taxon>Pseudomonadota</taxon>
        <taxon>Gammaproteobacteria</taxon>
        <taxon>Methylococcales</taxon>
        <taxon>Methylococcaceae</taxon>
        <taxon>Methylotuvimicrobium</taxon>
    </lineage>
</organism>
<evidence type="ECO:0000256" key="1">
    <source>
        <dbReference type="SAM" id="Coils"/>
    </source>
</evidence>
<dbReference type="AlphaFoldDB" id="G4SZZ0"/>
<evidence type="ECO:0000313" key="4">
    <source>
        <dbReference type="Proteomes" id="UP000008315"/>
    </source>
</evidence>
<dbReference type="PATRIC" id="fig|271065.3.peg.597"/>
<evidence type="ECO:0000256" key="2">
    <source>
        <dbReference type="SAM" id="Phobius"/>
    </source>
</evidence>